<dbReference type="Gene3D" id="3.30.300.30">
    <property type="match status" value="1"/>
</dbReference>
<gene>
    <name evidence="8" type="ORF">YP76_14620</name>
</gene>
<dbReference type="STRING" id="56193.YP76_14620"/>
<proteinExistence type="inferred from homology"/>
<evidence type="ECO:0000256" key="4">
    <source>
        <dbReference type="ARBA" id="ARBA00066616"/>
    </source>
</evidence>
<keyword evidence="9" id="KW-1185">Reference proteome</keyword>
<comment type="similarity">
    <text evidence="1">Belongs to the ATP-dependent AMP-binding enzyme family.</text>
</comment>
<dbReference type="PANTHER" id="PTHR43201:SF5">
    <property type="entry name" value="MEDIUM-CHAIN ACYL-COA LIGASE ACSF2, MITOCHONDRIAL"/>
    <property type="match status" value="1"/>
</dbReference>
<evidence type="ECO:0000256" key="3">
    <source>
        <dbReference type="ARBA" id="ARBA00051915"/>
    </source>
</evidence>
<feature type="domain" description="AMP-dependent synthetase/ligase" evidence="6">
    <location>
        <begin position="34"/>
        <end position="397"/>
    </location>
</feature>
<dbReference type="PANTHER" id="PTHR43201">
    <property type="entry name" value="ACYL-COA SYNTHETASE"/>
    <property type="match status" value="1"/>
</dbReference>
<reference evidence="8 9" key="1">
    <citation type="submission" date="2015-04" db="EMBL/GenBank/DDBJ databases">
        <title>Genome sequence of aromatic hydrocarbons-degrading Sphingobium chungbukense DJ77.</title>
        <authorList>
            <person name="Kim Y.-C."/>
            <person name="Chae J.-C."/>
        </authorList>
    </citation>
    <scope>NUCLEOTIDE SEQUENCE [LARGE SCALE GENOMIC DNA]</scope>
    <source>
        <strain evidence="8 9">DJ77</strain>
    </source>
</reference>
<comment type="caution">
    <text evidence="8">The sequence shown here is derived from an EMBL/GenBank/DDBJ whole genome shotgun (WGS) entry which is preliminary data.</text>
</comment>
<evidence type="ECO:0000313" key="8">
    <source>
        <dbReference type="EMBL" id="KKW91605.1"/>
    </source>
</evidence>
<comment type="catalytic activity">
    <reaction evidence="3">
        <text>3-(methylsulfanyl)propanoate + ATP + CoA = 3-(methylsulfanyl)propanoyl-CoA + AMP + diphosphate</text>
        <dbReference type="Rhea" id="RHEA:43052"/>
        <dbReference type="ChEBI" id="CHEBI:30616"/>
        <dbReference type="ChEBI" id="CHEBI:33019"/>
        <dbReference type="ChEBI" id="CHEBI:49016"/>
        <dbReference type="ChEBI" id="CHEBI:57287"/>
        <dbReference type="ChEBI" id="CHEBI:82815"/>
        <dbReference type="ChEBI" id="CHEBI:456215"/>
        <dbReference type="EC" id="6.2.1.44"/>
    </reaction>
    <physiologicalReaction direction="left-to-right" evidence="3">
        <dbReference type="Rhea" id="RHEA:43053"/>
    </physiologicalReaction>
</comment>
<feature type="domain" description="AMP-binding enzyme C-terminal" evidence="7">
    <location>
        <begin position="448"/>
        <end position="523"/>
    </location>
</feature>
<keyword evidence="2" id="KW-0436">Ligase</keyword>
<dbReference type="Gene3D" id="3.40.50.12780">
    <property type="entry name" value="N-terminal domain of ligase-like"/>
    <property type="match status" value="1"/>
</dbReference>
<dbReference type="InterPro" id="IPR000873">
    <property type="entry name" value="AMP-dep_synth/lig_dom"/>
</dbReference>
<dbReference type="Pfam" id="PF13193">
    <property type="entry name" value="AMP-binding_C"/>
    <property type="match status" value="1"/>
</dbReference>
<dbReference type="FunFam" id="3.30.300.30:FF:000008">
    <property type="entry name" value="2,3-dihydroxybenzoate-AMP ligase"/>
    <property type="match status" value="1"/>
</dbReference>
<dbReference type="RefSeq" id="WP_046764332.1">
    <property type="nucleotide sequence ID" value="NZ_LBIC01000006.1"/>
</dbReference>
<evidence type="ECO:0000256" key="1">
    <source>
        <dbReference type="ARBA" id="ARBA00006432"/>
    </source>
</evidence>
<dbReference type="PATRIC" id="fig|56193.3.peg.3053"/>
<organism evidence="8 9">
    <name type="scientific">Sphingobium chungbukense</name>
    <dbReference type="NCBI Taxonomy" id="56193"/>
    <lineage>
        <taxon>Bacteria</taxon>
        <taxon>Pseudomonadati</taxon>
        <taxon>Pseudomonadota</taxon>
        <taxon>Alphaproteobacteria</taxon>
        <taxon>Sphingomonadales</taxon>
        <taxon>Sphingomonadaceae</taxon>
        <taxon>Sphingobium</taxon>
    </lineage>
</organism>
<evidence type="ECO:0000259" key="7">
    <source>
        <dbReference type="Pfam" id="PF13193"/>
    </source>
</evidence>
<dbReference type="GO" id="GO:0006631">
    <property type="term" value="P:fatty acid metabolic process"/>
    <property type="evidence" value="ECO:0007669"/>
    <property type="project" value="TreeGrafter"/>
</dbReference>
<accession>A0A0M3AP35</accession>
<dbReference type="SUPFAM" id="SSF56801">
    <property type="entry name" value="Acetyl-CoA synthetase-like"/>
    <property type="match status" value="1"/>
</dbReference>
<dbReference type="Proteomes" id="UP000033874">
    <property type="component" value="Unassembled WGS sequence"/>
</dbReference>
<dbReference type="InterPro" id="IPR045851">
    <property type="entry name" value="AMP-bd_C_sf"/>
</dbReference>
<evidence type="ECO:0000256" key="2">
    <source>
        <dbReference type="ARBA" id="ARBA00022598"/>
    </source>
</evidence>
<dbReference type="AlphaFoldDB" id="A0A0M3AP35"/>
<dbReference type="GO" id="GO:0031956">
    <property type="term" value="F:medium-chain fatty acid-CoA ligase activity"/>
    <property type="evidence" value="ECO:0007669"/>
    <property type="project" value="TreeGrafter"/>
</dbReference>
<name>A0A0M3AP35_9SPHN</name>
<dbReference type="EMBL" id="LBIC01000006">
    <property type="protein sequence ID" value="KKW91605.1"/>
    <property type="molecule type" value="Genomic_DNA"/>
</dbReference>
<evidence type="ECO:0000313" key="9">
    <source>
        <dbReference type="Proteomes" id="UP000033874"/>
    </source>
</evidence>
<dbReference type="PROSITE" id="PS00455">
    <property type="entry name" value="AMP_BINDING"/>
    <property type="match status" value="1"/>
</dbReference>
<dbReference type="Pfam" id="PF00501">
    <property type="entry name" value="AMP-binding"/>
    <property type="match status" value="1"/>
</dbReference>
<evidence type="ECO:0000256" key="5">
    <source>
        <dbReference type="ARBA" id="ARBA00067668"/>
    </source>
</evidence>
<sequence>MPSAATARKTLSSSCYTADLTAVLIEGTVGDALNRAATSYGNRIALIDGQPDRASRRRWTFRELAAEAEKVARALLTHFRPGEHVAIWGSNSPEWVLVEFGAALAGLVLVTVNPAYLEHELAHVLKQSRARGIIVQDEYRGRRLGDVLSGVMHDLPECGTVVHLSSWRDFLSNASGGALPHVSPDDIAQIQYTSGTTGFPKGVCLTHRGLSNNGRLFAEILGADAGDIWINPMPLFHTAGCGLATLGALQTGGTQVLPPEYHPAHMLDLFEQEKGSIMLCVPTMLIRMLEEQEIHPRALSSWRLVALGGAPVSPELVRRAESVANVDVTIGYGQTEASPYLTHTLPRDQHAGWQESVGKPLPHTEVKIVDPATGEILPIGGSGEICGRGYGIMTGYFDAPDATRATIDDEGWLHSGDIGSMDEQGYCRVLGRLKDMIIRGGENIYPREVENVLITHPAIADVAVVGMPDDAWGETVAACIRLYDPKASRPTDLEAFCRKHLAGYKVPRRWHFLESFPQTASGKVQKFALRDLLLNEAAGD</sequence>
<dbReference type="EC" id="6.2.1.44" evidence="4"/>
<dbReference type="InterPro" id="IPR042099">
    <property type="entry name" value="ANL_N_sf"/>
</dbReference>
<evidence type="ECO:0000259" key="6">
    <source>
        <dbReference type="Pfam" id="PF00501"/>
    </source>
</evidence>
<dbReference type="InterPro" id="IPR025110">
    <property type="entry name" value="AMP-bd_C"/>
</dbReference>
<dbReference type="InterPro" id="IPR020845">
    <property type="entry name" value="AMP-binding_CS"/>
</dbReference>
<protein>
    <recommendedName>
        <fullName evidence="5">3-methylmercaptopropionyl-CoA ligase</fullName>
        <ecNumber evidence="4">6.2.1.44</ecNumber>
    </recommendedName>
</protein>